<evidence type="ECO:0000313" key="2">
    <source>
        <dbReference type="Proteomes" id="UP000558488"/>
    </source>
</evidence>
<dbReference type="Proteomes" id="UP000558488">
    <property type="component" value="Unassembled WGS sequence"/>
</dbReference>
<comment type="caution">
    <text evidence="1">The sequence shown here is derived from an EMBL/GenBank/DDBJ whole genome shotgun (WGS) entry which is preliminary data.</text>
</comment>
<reference evidence="1 2" key="1">
    <citation type="journal article" date="2020" name="Nature">
        <title>Six reference-quality genomes reveal evolution of bat adaptations.</title>
        <authorList>
            <person name="Jebb D."/>
            <person name="Huang Z."/>
            <person name="Pippel M."/>
            <person name="Hughes G.M."/>
            <person name="Lavrichenko K."/>
            <person name="Devanna P."/>
            <person name="Winkler S."/>
            <person name="Jermiin L.S."/>
            <person name="Skirmuntt E.C."/>
            <person name="Katzourakis A."/>
            <person name="Burkitt-Gray L."/>
            <person name="Ray D.A."/>
            <person name="Sullivan K.A.M."/>
            <person name="Roscito J.G."/>
            <person name="Kirilenko B.M."/>
            <person name="Davalos L.M."/>
            <person name="Corthals A.P."/>
            <person name="Power M.L."/>
            <person name="Jones G."/>
            <person name="Ransome R.D."/>
            <person name="Dechmann D.K.N."/>
            <person name="Locatelli A.G."/>
            <person name="Puechmaille S.J."/>
            <person name="Fedrigo O."/>
            <person name="Jarvis E.D."/>
            <person name="Hiller M."/>
            <person name="Vernes S.C."/>
            <person name="Myers E.W."/>
            <person name="Teeling E.C."/>
        </authorList>
    </citation>
    <scope>NUCLEOTIDE SEQUENCE [LARGE SCALE GENOMIC DNA]</scope>
    <source>
        <strain evidence="1">MPipKuh1</strain>
        <tissue evidence="1">Flight muscle</tissue>
    </source>
</reference>
<dbReference type="EMBL" id="JACAGB010000001">
    <property type="protein sequence ID" value="KAF6392490.1"/>
    <property type="molecule type" value="Genomic_DNA"/>
</dbReference>
<organism evidence="1 2">
    <name type="scientific">Pipistrellus kuhlii</name>
    <name type="common">Kuhl's pipistrelle</name>
    <dbReference type="NCBI Taxonomy" id="59472"/>
    <lineage>
        <taxon>Eukaryota</taxon>
        <taxon>Metazoa</taxon>
        <taxon>Chordata</taxon>
        <taxon>Craniata</taxon>
        <taxon>Vertebrata</taxon>
        <taxon>Euteleostomi</taxon>
        <taxon>Mammalia</taxon>
        <taxon>Eutheria</taxon>
        <taxon>Laurasiatheria</taxon>
        <taxon>Chiroptera</taxon>
        <taxon>Yangochiroptera</taxon>
        <taxon>Vespertilionidae</taxon>
        <taxon>Pipistrellus</taxon>
    </lineage>
</organism>
<proteinExistence type="predicted"/>
<evidence type="ECO:0000313" key="1">
    <source>
        <dbReference type="EMBL" id="KAF6392490.1"/>
    </source>
</evidence>
<accession>A0A7J8B2A1</accession>
<gene>
    <name evidence="1" type="ORF">mPipKuh1_007699</name>
</gene>
<keyword evidence="2" id="KW-1185">Reference proteome</keyword>
<sequence length="162" mass="17984">MGFAEGWDPEESCLRQCTLPTPSGFVFEACAPPQKASERISQPPQEEYCSPTPSGPPLFLTPLLLENTLPSAGYPTPTYTPITQYPHPNLFQKGCLSLRKEMNVGPGHMGLRLSFEQTWKSHLTSLSVSTSSRRQNYGSLTCYLPYIGCDHPNVQTNTRALY</sequence>
<protein>
    <submittedName>
        <fullName evidence="1">Uncharacterized protein</fullName>
    </submittedName>
</protein>
<dbReference type="AlphaFoldDB" id="A0A7J8B2A1"/>
<name>A0A7J8B2A1_PIPKU</name>